<feature type="compositionally biased region" description="Polar residues" evidence="1">
    <location>
        <begin position="665"/>
        <end position="716"/>
    </location>
</feature>
<protein>
    <submittedName>
        <fullName evidence="4">Conjugal transfer protein TraG N-terminal domain-containing protein</fullName>
    </submittedName>
</protein>
<name>A0A8I1FVD5_9PSED</name>
<sequence length="1200" mass="125814">MDFSVYVLGDVSTFYSTINGVAMIFKSSGFMNGVYLIGGFIALMSGIMFMIQKGGGEQFIPANGPIGGLFGFGMVVACCSIQTSVTIQDIYTGNVAKVDHVPLIITAPASLFTTASYSMFEKINTAFQSTSGSYMGVSQNGFITPMKLLMTLRKGVENVDPYLVASLKQFMIDCVPGSTTFNMNDFQASPDMVNYALSFARPNGLTTYWDNLNSLGKSMACQDASAKINAVVAAFPASANLKKLVNAGMKDKNPMGGAYTQANIDEAITNLVPTLWSAAQSSDQFMTNALFFNSVWGTYNCLDSVQDQNSFNLCMVSLTQQDEQFRSDSVASGSFFAKIMMPTMIFLQLLFFGFAPIVIIYGLFKGAGALMAYVKYLGFGVWTSSWLPFSAVIQMYIQNDVADKLAQFTEKGLVPSNLQAVYYDVLATRLGVASDMLAATPLISAAMLGVTGYGMVSLASRWSGRDHNDEKLQSPDIMKNGAHVDVSSRNQYGAEYKGSQKSGLAQADATWNKAELKQTLGTSTQSALGEDSSKRSESASAVEASLRQVMSYKSGNSWSNSQMQSLEQSHSNMTQQAMKMGDKIADSLGLTGSKRESFKQNFSAEVGISGMFGGVKAGVASATGKELSKDQATKINSEFGTELSKNESDMKAWKASASSAFAQSTGQEAATENGLSRRLSSTSADTQSSFQRFQKATTAESSVSAGAQISEDTTGGNLLRSPEAMQALNSAISNLSDSQRDAFNKKFPELETRYGQRSIGMEGKREAAQLWALRSVDNTAFAGVVSAMQSGSISGPTDGNAERAQGVGNRAMQVSNNPGGNVANADIGMPSTNVPGVSADQVGPTGAPQQQTLDNLSRGMDPWDNSGLRETFANSQLPGGMLQGQEQIRDGKRRVENGSTSISVQDMTNTMSATPIVNTATAVGTKEQEWEAENPKTAAAANLATLAIPGLGWGGAAARGAMFARAGVGAYKAEQALRVAEAGVEVAHAGRAVNAAGHEIPALLRSQGQATRVVNAEHVKEAGEAAEAAGKALSVAGREARSATNLAAKTSVEPGFMIAADHLADAHKAESGGAMDSSMAPGSAVHSMRLESNHDQSQQPMMLPMAPPPPPADPLTPLGGHSGDLRAVGGGSSEATFGDGLMGATGADSGPQFGSNDGQRAGPRVNYSPTPNDDAGSNAPAPGGSGGDGKDSGPGVRGSR</sequence>
<keyword evidence="2" id="KW-0812">Transmembrane</keyword>
<feature type="transmembrane region" description="Helical" evidence="2">
    <location>
        <begin position="339"/>
        <end position="364"/>
    </location>
</feature>
<accession>A0A8I1FVD5</accession>
<feature type="region of interest" description="Disordered" evidence="1">
    <location>
        <begin position="662"/>
        <end position="718"/>
    </location>
</feature>
<evidence type="ECO:0000313" key="4">
    <source>
        <dbReference type="EMBL" id="MBJ2259448.1"/>
    </source>
</evidence>
<feature type="transmembrane region" description="Helical" evidence="2">
    <location>
        <begin position="376"/>
        <end position="397"/>
    </location>
</feature>
<keyword evidence="2" id="KW-0472">Membrane</keyword>
<dbReference type="Proteomes" id="UP000658390">
    <property type="component" value="Unassembled WGS sequence"/>
</dbReference>
<dbReference type="InterPro" id="IPR012931">
    <property type="entry name" value="TraG_N_Proteobacteria"/>
</dbReference>
<feature type="compositionally biased region" description="Pro residues" evidence="1">
    <location>
        <begin position="1105"/>
        <end position="1114"/>
    </location>
</feature>
<feature type="transmembrane region" description="Helical" evidence="2">
    <location>
        <begin position="32"/>
        <end position="51"/>
    </location>
</feature>
<feature type="region of interest" description="Disordered" evidence="1">
    <location>
        <begin position="521"/>
        <end position="542"/>
    </location>
</feature>
<feature type="region of interest" description="Disordered" evidence="1">
    <location>
        <begin position="1068"/>
        <end position="1200"/>
    </location>
</feature>
<comment type="caution">
    <text evidence="4">The sequence shown here is derived from an EMBL/GenBank/DDBJ whole genome shotgun (WGS) entry which is preliminary data.</text>
</comment>
<dbReference type="AlphaFoldDB" id="A0A8I1FVD5"/>
<keyword evidence="2" id="KW-1133">Transmembrane helix</keyword>
<proteinExistence type="predicted"/>
<evidence type="ECO:0000256" key="2">
    <source>
        <dbReference type="SAM" id="Phobius"/>
    </source>
</evidence>
<reference evidence="4" key="1">
    <citation type="submission" date="2020-12" db="EMBL/GenBank/DDBJ databases">
        <title>Antibiotic resistance and phylogeny of Pseudomonas spp. isolated over three decades from chicken meat in the Norwegian food chain.</title>
        <authorList>
            <person name="Moen B."/>
        </authorList>
    </citation>
    <scope>NUCLEOTIDE SEQUENCE</scope>
    <source>
        <strain evidence="4">MF6762</strain>
    </source>
</reference>
<dbReference type="Pfam" id="PF07916">
    <property type="entry name" value="TraG_N"/>
    <property type="match status" value="1"/>
</dbReference>
<evidence type="ECO:0000259" key="3">
    <source>
        <dbReference type="Pfam" id="PF07916"/>
    </source>
</evidence>
<feature type="domain" description="TraG N-terminal Proteobacteria" evidence="3">
    <location>
        <begin position="5"/>
        <end position="469"/>
    </location>
</feature>
<gene>
    <name evidence="4" type="ORF">JFT45_23365</name>
</gene>
<evidence type="ECO:0000256" key="1">
    <source>
        <dbReference type="SAM" id="MobiDB-lite"/>
    </source>
</evidence>
<dbReference type="EMBL" id="JAEKCZ010000030">
    <property type="protein sequence ID" value="MBJ2259448.1"/>
    <property type="molecule type" value="Genomic_DNA"/>
</dbReference>
<organism evidence="4 5">
    <name type="scientific">Pseudomonas psychrophila</name>
    <dbReference type="NCBI Taxonomy" id="122355"/>
    <lineage>
        <taxon>Bacteria</taxon>
        <taxon>Pseudomonadati</taxon>
        <taxon>Pseudomonadota</taxon>
        <taxon>Gammaproteobacteria</taxon>
        <taxon>Pseudomonadales</taxon>
        <taxon>Pseudomonadaceae</taxon>
        <taxon>Pseudomonas</taxon>
    </lineage>
</organism>
<dbReference type="RefSeq" id="WP_108184684.1">
    <property type="nucleotide sequence ID" value="NZ_JAEKCZ010000030.1"/>
</dbReference>
<evidence type="ECO:0000313" key="5">
    <source>
        <dbReference type="Proteomes" id="UP000658390"/>
    </source>
</evidence>